<sequence length="249" mass="27947">MTFMMKNVSYSIKNNGERKSILRNINLEAAAGEFVSIIGKSGTGKSTLLKLACGLEKPDEGEIMIQNMPSVPGSAGYMPQKDLLLPWRTVMDNLLLSPELQKEKKEKKKEAEALLERVGLSACQEAYPHELSGGMRQRIAFLRTLLTGKDVLFLDEPFGALDAMTKKDMHQWMAALWRELNKTIVLVTHDLHEAVFLSDRIIVLHPSGETEEIMVQLPRPREAFLTPEITGLINTLESRITHESYQGIS</sequence>
<dbReference type="RefSeq" id="WP_301165425.1">
    <property type="nucleotide sequence ID" value="NZ_JAUHTR010000003.1"/>
</dbReference>
<dbReference type="SMART" id="SM00382">
    <property type="entry name" value="AAA"/>
    <property type="match status" value="1"/>
</dbReference>
<keyword evidence="3 5" id="KW-0067">ATP-binding</keyword>
<evidence type="ECO:0000256" key="1">
    <source>
        <dbReference type="ARBA" id="ARBA00022448"/>
    </source>
</evidence>
<dbReference type="Pfam" id="PF00005">
    <property type="entry name" value="ABC_tran"/>
    <property type="match status" value="1"/>
</dbReference>
<evidence type="ECO:0000259" key="4">
    <source>
        <dbReference type="PROSITE" id="PS50893"/>
    </source>
</evidence>
<keyword evidence="2" id="KW-0547">Nucleotide-binding</keyword>
<dbReference type="GO" id="GO:0005524">
    <property type="term" value="F:ATP binding"/>
    <property type="evidence" value="ECO:0007669"/>
    <property type="project" value="UniProtKB-KW"/>
</dbReference>
<dbReference type="EMBL" id="JAUHTR010000003">
    <property type="protein sequence ID" value="MDN4524376.1"/>
    <property type="molecule type" value="Genomic_DNA"/>
</dbReference>
<proteinExistence type="predicted"/>
<keyword evidence="6" id="KW-1185">Reference proteome</keyword>
<dbReference type="Proteomes" id="UP001172721">
    <property type="component" value="Unassembled WGS sequence"/>
</dbReference>
<keyword evidence="1" id="KW-0813">Transport</keyword>
<dbReference type="InterPro" id="IPR050166">
    <property type="entry name" value="ABC_transporter_ATP-bind"/>
</dbReference>
<name>A0ABT8HUD9_9BACL</name>
<dbReference type="InterPro" id="IPR017871">
    <property type="entry name" value="ABC_transporter-like_CS"/>
</dbReference>
<organism evidence="5 6">
    <name type="scientific">Fictibacillus fluitans</name>
    <dbReference type="NCBI Taxonomy" id="3058422"/>
    <lineage>
        <taxon>Bacteria</taxon>
        <taxon>Bacillati</taxon>
        <taxon>Bacillota</taxon>
        <taxon>Bacilli</taxon>
        <taxon>Bacillales</taxon>
        <taxon>Fictibacillaceae</taxon>
        <taxon>Fictibacillus</taxon>
    </lineage>
</organism>
<dbReference type="Gene3D" id="3.40.50.300">
    <property type="entry name" value="P-loop containing nucleotide triphosphate hydrolases"/>
    <property type="match status" value="1"/>
</dbReference>
<protein>
    <submittedName>
        <fullName evidence="5">ATP-binding cassette domain-containing protein</fullName>
    </submittedName>
</protein>
<evidence type="ECO:0000313" key="5">
    <source>
        <dbReference type="EMBL" id="MDN4524376.1"/>
    </source>
</evidence>
<dbReference type="PROSITE" id="PS50893">
    <property type="entry name" value="ABC_TRANSPORTER_2"/>
    <property type="match status" value="1"/>
</dbReference>
<dbReference type="PANTHER" id="PTHR42788">
    <property type="entry name" value="TAURINE IMPORT ATP-BINDING PROTEIN-RELATED"/>
    <property type="match status" value="1"/>
</dbReference>
<gene>
    <name evidence="5" type="ORF">QYB97_07810</name>
</gene>
<feature type="domain" description="ABC transporter" evidence="4">
    <location>
        <begin position="3"/>
        <end position="231"/>
    </location>
</feature>
<evidence type="ECO:0000313" key="6">
    <source>
        <dbReference type="Proteomes" id="UP001172721"/>
    </source>
</evidence>
<dbReference type="InterPro" id="IPR027417">
    <property type="entry name" value="P-loop_NTPase"/>
</dbReference>
<accession>A0ABT8HUD9</accession>
<evidence type="ECO:0000256" key="2">
    <source>
        <dbReference type="ARBA" id="ARBA00022741"/>
    </source>
</evidence>
<dbReference type="PROSITE" id="PS00211">
    <property type="entry name" value="ABC_TRANSPORTER_1"/>
    <property type="match status" value="1"/>
</dbReference>
<comment type="caution">
    <text evidence="5">The sequence shown here is derived from an EMBL/GenBank/DDBJ whole genome shotgun (WGS) entry which is preliminary data.</text>
</comment>
<dbReference type="InterPro" id="IPR003593">
    <property type="entry name" value="AAA+_ATPase"/>
</dbReference>
<dbReference type="InterPro" id="IPR003439">
    <property type="entry name" value="ABC_transporter-like_ATP-bd"/>
</dbReference>
<evidence type="ECO:0000256" key="3">
    <source>
        <dbReference type="ARBA" id="ARBA00022840"/>
    </source>
</evidence>
<reference evidence="5" key="1">
    <citation type="submission" date="2023-07" db="EMBL/GenBank/DDBJ databases">
        <title>Fictibacillus sp. isolated from freshwater pond.</title>
        <authorList>
            <person name="Kirdat K."/>
            <person name="Bhat A."/>
            <person name="Mourya A."/>
            <person name="Yadav A."/>
        </authorList>
    </citation>
    <scope>NUCLEOTIDE SEQUENCE</scope>
    <source>
        <strain evidence="5">NE201</strain>
    </source>
</reference>
<dbReference type="PANTHER" id="PTHR42788:SF2">
    <property type="entry name" value="ABC TRANSPORTER ATP-BINDING PROTEIN"/>
    <property type="match status" value="1"/>
</dbReference>
<dbReference type="SUPFAM" id="SSF52540">
    <property type="entry name" value="P-loop containing nucleoside triphosphate hydrolases"/>
    <property type="match status" value="1"/>
</dbReference>